<dbReference type="Pfam" id="PF00395">
    <property type="entry name" value="SLH"/>
    <property type="match status" value="2"/>
</dbReference>
<keyword evidence="4" id="KW-1185">Reference proteome</keyword>
<feature type="domain" description="SLH" evidence="2">
    <location>
        <begin position="19"/>
        <end position="83"/>
    </location>
</feature>
<evidence type="ECO:0000259" key="2">
    <source>
        <dbReference type="PROSITE" id="PS51272"/>
    </source>
</evidence>
<dbReference type="PANTHER" id="PTHR43308">
    <property type="entry name" value="OUTER MEMBRANE PROTEIN ALPHA-RELATED"/>
    <property type="match status" value="1"/>
</dbReference>
<protein>
    <submittedName>
        <fullName evidence="3">S-layer homology domain-containing protein</fullName>
    </submittedName>
</protein>
<evidence type="ECO:0000313" key="3">
    <source>
        <dbReference type="EMBL" id="SES76405.1"/>
    </source>
</evidence>
<evidence type="ECO:0000313" key="4">
    <source>
        <dbReference type="Proteomes" id="UP000199568"/>
    </source>
</evidence>
<reference evidence="3 4" key="1">
    <citation type="submission" date="2016-10" db="EMBL/GenBank/DDBJ databases">
        <authorList>
            <person name="de Groot N.N."/>
        </authorList>
    </citation>
    <scope>NUCLEOTIDE SEQUENCE [LARGE SCALE GENOMIC DNA]</scope>
    <source>
        <strain evidence="3 4">DSM 18979</strain>
    </source>
</reference>
<proteinExistence type="predicted"/>
<dbReference type="InterPro" id="IPR001119">
    <property type="entry name" value="SLH_dom"/>
</dbReference>
<dbReference type="RefSeq" id="WP_090438860.1">
    <property type="nucleotide sequence ID" value="NZ_FOHU01000001.1"/>
</dbReference>
<feature type="domain" description="SLH" evidence="2">
    <location>
        <begin position="157"/>
        <end position="220"/>
    </location>
</feature>
<dbReference type="Proteomes" id="UP000199568">
    <property type="component" value="Unassembled WGS sequence"/>
</dbReference>
<dbReference type="EMBL" id="FOHU01000001">
    <property type="protein sequence ID" value="SES76405.1"/>
    <property type="molecule type" value="Genomic_DNA"/>
</dbReference>
<dbReference type="OrthoDB" id="174569at2"/>
<name>A0A1H9Z4W7_9FIRM</name>
<sequence>MKNKIIIFLLTCVLLTSYSYGLDYSDTKNHWGNDYIYWVSNEINALQGYHDGTFRPDEYVTRGEFISLINKIIHIQNKYNGTIIKKENDTYSDIALDYKRYANIFSLKEYIDNHSTTEIKFDEIFSGNIFNLGREITRYEAALLARAITTPPLVTNYISTYKDLPLNTKYYTEINELVQNNIIKGYNDNSLRLNNKITRAEASVLGRKIYDDLEYLRINQLKITSIKESISMLDSPLFQINDTDLEQTDLNQRFINAITSLEYLDFIGYIPYNEEHLYDISPLETLWELKNKDYYNVIGVNYYLLIWDKNLVLERKEELIIEAINHYYTIDSKEVNDLYLFLKIASKYISKDQFIEIAESVFYDTKNAEEKLHIGEILVLQYLEENKISEAIGIYENMLEIETDIITSAILVKNYAYLMYKNSDFNSAIHYMNASWSRLRTHKEYAAHNEEVDYIFTSFFKQLKMRENLS</sequence>
<keyword evidence="1" id="KW-0677">Repeat</keyword>
<dbReference type="AlphaFoldDB" id="A0A1H9Z4W7"/>
<organism evidence="3 4">
    <name type="scientific">Natronincola peptidivorans</name>
    <dbReference type="NCBI Taxonomy" id="426128"/>
    <lineage>
        <taxon>Bacteria</taxon>
        <taxon>Bacillati</taxon>
        <taxon>Bacillota</taxon>
        <taxon>Clostridia</taxon>
        <taxon>Peptostreptococcales</taxon>
        <taxon>Natronincolaceae</taxon>
        <taxon>Natronincola</taxon>
    </lineage>
</organism>
<evidence type="ECO:0000256" key="1">
    <source>
        <dbReference type="ARBA" id="ARBA00022737"/>
    </source>
</evidence>
<dbReference type="PROSITE" id="PS51272">
    <property type="entry name" value="SLH"/>
    <property type="match status" value="2"/>
</dbReference>
<dbReference type="InterPro" id="IPR051465">
    <property type="entry name" value="Cell_Envelope_Struct_Comp"/>
</dbReference>
<dbReference type="STRING" id="426128.SAMN05660297_00544"/>
<accession>A0A1H9Z4W7</accession>
<gene>
    <name evidence="3" type="ORF">SAMN05660297_00544</name>
</gene>
<dbReference type="PANTHER" id="PTHR43308:SF5">
    <property type="entry name" value="S-LAYER PROTEIN _ PEPTIDOGLYCAN ENDO-BETA-N-ACETYLGLUCOSAMINIDASE"/>
    <property type="match status" value="1"/>
</dbReference>